<dbReference type="Pfam" id="PF01244">
    <property type="entry name" value="Peptidase_M19"/>
    <property type="match status" value="1"/>
</dbReference>
<dbReference type="AlphaFoldDB" id="A0A0C6P4F9"/>
<dbReference type="Proteomes" id="UP000007564">
    <property type="component" value="Chromosome"/>
</dbReference>
<dbReference type="PANTHER" id="PTHR10443">
    <property type="entry name" value="MICROSOMAL DIPEPTIDASE"/>
    <property type="match status" value="1"/>
</dbReference>
<dbReference type="PROSITE" id="PS51365">
    <property type="entry name" value="RENAL_DIPEPTIDASE_2"/>
    <property type="match status" value="1"/>
</dbReference>
<dbReference type="KEGG" id="bbh:BN112_2448"/>
<gene>
    <name evidence="1" type="ORF">BN112_2448</name>
</gene>
<dbReference type="OrthoDB" id="9804920at2"/>
<proteinExistence type="predicted"/>
<evidence type="ECO:0000313" key="1">
    <source>
        <dbReference type="EMBL" id="CCJ54365.1"/>
    </source>
</evidence>
<dbReference type="Gene3D" id="3.20.20.140">
    <property type="entry name" value="Metal-dependent hydrolases"/>
    <property type="match status" value="1"/>
</dbReference>
<organism evidence="1 2">
    <name type="scientific">Bordetella bronchiseptica 253</name>
    <dbReference type="NCBI Taxonomy" id="568707"/>
    <lineage>
        <taxon>Bacteria</taxon>
        <taxon>Pseudomonadati</taxon>
        <taxon>Pseudomonadota</taxon>
        <taxon>Betaproteobacteria</taxon>
        <taxon>Burkholderiales</taxon>
        <taxon>Alcaligenaceae</taxon>
        <taxon>Bordetella</taxon>
    </lineage>
</organism>
<dbReference type="SUPFAM" id="SSF51556">
    <property type="entry name" value="Metallo-dependent hydrolases"/>
    <property type="match status" value="1"/>
</dbReference>
<sequence length="349" mass="38838">MSKAFGLELSEAEQERVARIRQEFVYWNLCDSTTRECGDETYLEQVKASNVTAINHTVCYTVDFAEGVKNVAHWTRLYDARPDVGFIAKTYADIERARKERRTAIFMGFQDVTALEGDMNRMEVFYNLGIRFVQPTYQDRNLFGDGCGERFQSGLSKLGIKFVEKLDELGIVIDTSHVGIGTTIDCANMSQRPIMATHTAARAIVDTPRNKTDDEIKAIAAKGGVIGIAGKSGFLKKDGLETGSTINDMIDHVVYIAGLVGIDHVGIGTDVGDLRKYSPDRMAEFHARHPEVAIIGPGLRTDLMHPKDVGPGTLHYVIAYLVKRDFKDDEIRKVLGENANRVVKAVFRD</sequence>
<dbReference type="InterPro" id="IPR008257">
    <property type="entry name" value="Pept_M19"/>
</dbReference>
<dbReference type="GO" id="GO:0006508">
    <property type="term" value="P:proteolysis"/>
    <property type="evidence" value="ECO:0007669"/>
    <property type="project" value="InterPro"/>
</dbReference>
<reference evidence="1 2" key="1">
    <citation type="journal article" date="2012" name="BMC Genomics">
        <title>Comparative genomics of the classical Bordetella subspecies: the evolution and exchange of virulence-associated diversity amongst closely related pathogens.</title>
        <authorList>
            <person name="Park J."/>
            <person name="Zhang Y."/>
            <person name="Buboltz A.M."/>
            <person name="Zhang X."/>
            <person name="Schuster S.C."/>
            <person name="Ahuja U."/>
            <person name="Liu M."/>
            <person name="Miller J.F."/>
            <person name="Sebaihia M."/>
            <person name="Bentley S.D."/>
            <person name="Parkhill J."/>
            <person name="Harvill E.T."/>
        </authorList>
    </citation>
    <scope>NUCLEOTIDE SEQUENCE [LARGE SCALE GENOMIC DNA]</scope>
    <source>
        <strain evidence="1 2">253</strain>
    </source>
</reference>
<dbReference type="InterPro" id="IPR032466">
    <property type="entry name" value="Metal_Hydrolase"/>
</dbReference>
<protein>
    <submittedName>
        <fullName evidence="1">Putative dipeptidase</fullName>
    </submittedName>
</protein>
<dbReference type="HOGENOM" id="CLU_031404_2_1_4"/>
<name>A0A0C6P4F9_BORBO</name>
<evidence type="ECO:0000313" key="2">
    <source>
        <dbReference type="Proteomes" id="UP000007564"/>
    </source>
</evidence>
<dbReference type="EMBL" id="HE965806">
    <property type="protein sequence ID" value="CCJ54365.1"/>
    <property type="molecule type" value="Genomic_DNA"/>
</dbReference>
<accession>A0A0C6P4F9</accession>
<dbReference type="RefSeq" id="WP_015064449.1">
    <property type="nucleotide sequence ID" value="NC_019382.1"/>
</dbReference>
<dbReference type="PANTHER" id="PTHR10443:SF12">
    <property type="entry name" value="DIPEPTIDASE"/>
    <property type="match status" value="1"/>
</dbReference>
<dbReference type="GO" id="GO:0070573">
    <property type="term" value="F:metallodipeptidase activity"/>
    <property type="evidence" value="ECO:0007669"/>
    <property type="project" value="InterPro"/>
</dbReference>